<feature type="domain" description="4Fe-4S ferredoxin-type" evidence="5">
    <location>
        <begin position="31"/>
        <end position="60"/>
    </location>
</feature>
<dbReference type="PROSITE" id="PS51379">
    <property type="entry name" value="4FE4S_FER_2"/>
    <property type="match status" value="2"/>
</dbReference>
<keyword evidence="2" id="KW-0479">Metal-binding</keyword>
<dbReference type="InterPro" id="IPR007202">
    <property type="entry name" value="4Fe-4S_dom"/>
</dbReference>
<dbReference type="Pfam" id="PF04060">
    <property type="entry name" value="FeS"/>
    <property type="match status" value="1"/>
</dbReference>
<dbReference type="OrthoDB" id="9798098at2"/>
<dbReference type="Gene3D" id="1.10.15.40">
    <property type="entry name" value="Electron transport complex subunit B, putative Fe-S cluster"/>
    <property type="match status" value="1"/>
</dbReference>
<proteinExistence type="predicted"/>
<protein>
    <submittedName>
        <fullName evidence="7">Putative PAS/PAC sensor protein</fullName>
    </submittedName>
</protein>
<dbReference type="SUPFAM" id="SSF54862">
    <property type="entry name" value="4Fe-4S ferredoxins"/>
    <property type="match status" value="1"/>
</dbReference>
<name>A6TVD1_ALKMQ</name>
<dbReference type="GO" id="GO:0046872">
    <property type="term" value="F:metal ion binding"/>
    <property type="evidence" value="ECO:0007669"/>
    <property type="project" value="UniProtKB-KW"/>
</dbReference>
<evidence type="ECO:0000259" key="6">
    <source>
        <dbReference type="PROSITE" id="PS51656"/>
    </source>
</evidence>
<evidence type="ECO:0000259" key="5">
    <source>
        <dbReference type="PROSITE" id="PS51379"/>
    </source>
</evidence>
<evidence type="ECO:0000256" key="2">
    <source>
        <dbReference type="ARBA" id="ARBA00022723"/>
    </source>
</evidence>
<dbReference type="PANTHER" id="PTHR11615">
    <property type="entry name" value="NITRATE, FORMATE, IRON DEHYDROGENASE"/>
    <property type="match status" value="1"/>
</dbReference>
<dbReference type="Pfam" id="PF02906">
    <property type="entry name" value="Fe_hyd_lg_C"/>
    <property type="match status" value="1"/>
</dbReference>
<keyword evidence="8" id="KW-1185">Reference proteome</keyword>
<evidence type="ECO:0000313" key="7">
    <source>
        <dbReference type="EMBL" id="ABR50149.1"/>
    </source>
</evidence>
<keyword evidence="1" id="KW-0004">4Fe-4S</keyword>
<dbReference type="Gene3D" id="3.30.70.20">
    <property type="match status" value="1"/>
</dbReference>
<dbReference type="InterPro" id="IPR050340">
    <property type="entry name" value="Cytosolic_Fe-S_CAF"/>
</dbReference>
<dbReference type="InterPro" id="IPR035965">
    <property type="entry name" value="PAS-like_dom_sf"/>
</dbReference>
<dbReference type="Gene3D" id="3.40.50.1780">
    <property type="match status" value="2"/>
</dbReference>
<dbReference type="InterPro" id="IPR004108">
    <property type="entry name" value="Fe_hydrogenase_lsu_C"/>
</dbReference>
<dbReference type="Pfam" id="PF13237">
    <property type="entry name" value="Fer4_10"/>
    <property type="match status" value="1"/>
</dbReference>
<dbReference type="InterPro" id="IPR000014">
    <property type="entry name" value="PAS"/>
</dbReference>
<evidence type="ECO:0000256" key="4">
    <source>
        <dbReference type="ARBA" id="ARBA00023014"/>
    </source>
</evidence>
<evidence type="ECO:0000256" key="1">
    <source>
        <dbReference type="ARBA" id="ARBA00022485"/>
    </source>
</evidence>
<dbReference type="eggNOG" id="COG4624">
    <property type="taxonomic scope" value="Bacteria"/>
</dbReference>
<sequence>MKFINFSKEKCKNCYKCIRVCSPKAISIYDDRAEILEDRCISCGECYVICDQNALYIKDKVHEVKRAIDSNKKVVASLSPSFPGAFSMKATGQMVKALKILGFDIVEEASIGGDMVVMAYEEHLQASQKDNLIATSCPSNNYLIETYYPELRKYMIPIVSPMIAHGKYLKQKYGHDIHVVFIGPCIAKKVEAYERQHQGVVDSVLTFVELEQWFGEAGINLEELSLEEFDGKGRRQGQQIPCKPNVSKEQKTKYERVIVTGISRSKEILESLSKKELSGIFLESASCQGGCIDGTGMPKDATNYYVRRKRVKDYIKETSKTVLFEDIKLKESISLSRIISDKRVEQKKHSQEEIEKVLKSMWKYKKEDELNCDACGYRTCREKAQSVLQGRSQSNRCLPFMRAKAESLKNVIFDHSPNAIFMVGYDLRVKEFNPSSERVFQIKTNQIKGERVQKIIPEDIFEKVLETKVNTVGKKIEYPQYGVILIANIIYLKEENILMAIMTDVTAAEKNKAELARVKENTLNVAQDVINKQMRVAQEIASLLGETTAETKVTLTKLKDIVMGERGEV</sequence>
<dbReference type="Proteomes" id="UP000001572">
    <property type="component" value="Chromosome"/>
</dbReference>
<dbReference type="HOGENOM" id="CLU_027268_0_0_9"/>
<reference evidence="8" key="1">
    <citation type="journal article" date="2016" name="Genome Announc.">
        <title>Complete genome sequence of Alkaliphilus metalliredigens strain QYMF, an alkaliphilic and metal-reducing bacterium isolated from borax-contaminated leachate ponds.</title>
        <authorList>
            <person name="Hwang C."/>
            <person name="Copeland A."/>
            <person name="Lucas S."/>
            <person name="Lapidus A."/>
            <person name="Barry K."/>
            <person name="Detter J.C."/>
            <person name="Glavina Del Rio T."/>
            <person name="Hammon N."/>
            <person name="Israni S."/>
            <person name="Dalin E."/>
            <person name="Tice H."/>
            <person name="Pitluck S."/>
            <person name="Chertkov O."/>
            <person name="Brettin T."/>
            <person name="Bruce D."/>
            <person name="Han C."/>
            <person name="Schmutz J."/>
            <person name="Larimer F."/>
            <person name="Land M.L."/>
            <person name="Hauser L."/>
            <person name="Kyrpides N."/>
            <person name="Mikhailova N."/>
            <person name="Ye Q."/>
            <person name="Zhou J."/>
            <person name="Richardson P."/>
            <person name="Fields M.W."/>
        </authorList>
    </citation>
    <scope>NUCLEOTIDE SEQUENCE [LARGE SCALE GENOMIC DNA]</scope>
    <source>
        <strain evidence="8">QYMF</strain>
    </source>
</reference>
<dbReference type="GO" id="GO:0051539">
    <property type="term" value="F:4 iron, 4 sulfur cluster binding"/>
    <property type="evidence" value="ECO:0007669"/>
    <property type="project" value="UniProtKB-KW"/>
</dbReference>
<dbReference type="EMBL" id="CP000724">
    <property type="protein sequence ID" value="ABR50149.1"/>
    <property type="molecule type" value="Genomic_DNA"/>
</dbReference>
<dbReference type="SUPFAM" id="SSF55785">
    <property type="entry name" value="PYP-like sensor domain (PAS domain)"/>
    <property type="match status" value="1"/>
</dbReference>
<dbReference type="RefSeq" id="WP_012065100.1">
    <property type="nucleotide sequence ID" value="NC_009633.1"/>
</dbReference>
<gene>
    <name evidence="7" type="ordered locus">Amet_4067</name>
</gene>
<organism evidence="7 8">
    <name type="scientific">Alkaliphilus metalliredigens (strain QYMF)</name>
    <dbReference type="NCBI Taxonomy" id="293826"/>
    <lineage>
        <taxon>Bacteria</taxon>
        <taxon>Bacillati</taxon>
        <taxon>Bacillota</taxon>
        <taxon>Clostridia</taxon>
        <taxon>Peptostreptococcales</taxon>
        <taxon>Natronincolaceae</taxon>
        <taxon>Alkaliphilus</taxon>
    </lineage>
</organism>
<accession>A6TVD1</accession>
<feature type="domain" description="4Fe-4S" evidence="6">
    <location>
        <begin position="352"/>
        <end position="414"/>
    </location>
</feature>
<dbReference type="AlphaFoldDB" id="A6TVD1"/>
<dbReference type="SUPFAM" id="SSF53920">
    <property type="entry name" value="Fe-only hydrogenase"/>
    <property type="match status" value="1"/>
</dbReference>
<dbReference type="eggNOG" id="COG1145">
    <property type="taxonomic scope" value="Bacteria"/>
</dbReference>
<keyword evidence="4" id="KW-0411">Iron-sulfur</keyword>
<dbReference type="STRING" id="293826.Amet_4067"/>
<feature type="domain" description="4Fe-4S ferredoxin-type" evidence="5">
    <location>
        <begin position="2"/>
        <end position="30"/>
    </location>
</feature>
<dbReference type="PROSITE" id="PS51656">
    <property type="entry name" value="4FE4S"/>
    <property type="match status" value="1"/>
</dbReference>
<dbReference type="Gene3D" id="3.40.950.10">
    <property type="entry name" value="Fe-only Hydrogenase (Larger Subunit), Chain L, domain 3"/>
    <property type="match status" value="2"/>
</dbReference>
<dbReference type="Pfam" id="PF13188">
    <property type="entry name" value="PAS_8"/>
    <property type="match status" value="1"/>
</dbReference>
<evidence type="ECO:0000256" key="3">
    <source>
        <dbReference type="ARBA" id="ARBA00023004"/>
    </source>
</evidence>
<dbReference type="Gene3D" id="3.30.450.20">
    <property type="entry name" value="PAS domain"/>
    <property type="match status" value="1"/>
</dbReference>
<dbReference type="InterPro" id="IPR009016">
    <property type="entry name" value="Fe_hydrogenase"/>
</dbReference>
<dbReference type="KEGG" id="amt:Amet_4067"/>
<dbReference type="InterPro" id="IPR017896">
    <property type="entry name" value="4Fe4S_Fe-S-bd"/>
</dbReference>
<evidence type="ECO:0000313" key="8">
    <source>
        <dbReference type="Proteomes" id="UP000001572"/>
    </source>
</evidence>
<keyword evidence="3" id="KW-0408">Iron</keyword>
<dbReference type="SMART" id="SM00091">
    <property type="entry name" value="PAS"/>
    <property type="match status" value="1"/>
</dbReference>